<dbReference type="Pfam" id="PF01066">
    <property type="entry name" value="CDP-OH_P_transf"/>
    <property type="match status" value="1"/>
</dbReference>
<dbReference type="PANTHER" id="PTHR14269:SF11">
    <property type="entry name" value="CDP-DIACYLGLYCEROL--GLYCEROL-3-PHOSPHATE 3-PHOSPHATIDYLTRANSFERASE"/>
    <property type="match status" value="1"/>
</dbReference>
<dbReference type="GO" id="GO:0046474">
    <property type="term" value="P:glycerophospholipid biosynthetic process"/>
    <property type="evidence" value="ECO:0007669"/>
    <property type="project" value="TreeGrafter"/>
</dbReference>
<dbReference type="GO" id="GO:0008444">
    <property type="term" value="F:CDP-diacylglycerol-glycerol-3-phosphate 3-phosphatidyltransferase activity"/>
    <property type="evidence" value="ECO:0007669"/>
    <property type="project" value="InterPro"/>
</dbReference>
<keyword evidence="4" id="KW-0444">Lipid biosynthesis</keyword>
<dbReference type="AlphaFoldDB" id="A0A9D1IWC8"/>
<evidence type="ECO:0000256" key="7">
    <source>
        <dbReference type="ARBA" id="ARBA00022989"/>
    </source>
</evidence>
<comment type="similarity">
    <text evidence="3 13">Belongs to the CDP-alcohol phosphatidyltransferase class-I family.</text>
</comment>
<dbReference type="GO" id="GO:0016020">
    <property type="term" value="C:membrane"/>
    <property type="evidence" value="ECO:0007669"/>
    <property type="project" value="UniProtKB-SubCell"/>
</dbReference>
<evidence type="ECO:0000256" key="6">
    <source>
        <dbReference type="ARBA" id="ARBA00022692"/>
    </source>
</evidence>
<dbReference type="InterPro" id="IPR000462">
    <property type="entry name" value="CDP-OH_P_trans"/>
</dbReference>
<comment type="function">
    <text evidence="1">This protein catalyzes the committed step to the synthesis of the acidic phospholipids.</text>
</comment>
<gene>
    <name evidence="15" type="ORF">IAB67_02905</name>
</gene>
<feature type="transmembrane region" description="Helical" evidence="14">
    <location>
        <begin position="100"/>
        <end position="120"/>
    </location>
</feature>
<keyword evidence="8" id="KW-0443">Lipid metabolism</keyword>
<sequence>MNKTPLSKQIWSIPNLLSYFRIILIPLFVWRYVTASTAEEYYAAAVIIALSGLTDMLDGLIARRFHMITELGKALDPFADKLTQCALIICLITRHPLMKGLVILFLVKELTMAALSAVLYRRGQKLDGAKWFGKLSTAVFYAVSLVLVIFIDLPQNVANILITLSAVMMIIAFAGYLRLLIRMYRGLGRKE</sequence>
<dbReference type="PANTHER" id="PTHR14269">
    <property type="entry name" value="CDP-DIACYLGLYCEROL--GLYCEROL-3-PHOSPHATE 3-PHOSPHATIDYLTRANSFERASE-RELATED"/>
    <property type="match status" value="1"/>
</dbReference>
<dbReference type="InterPro" id="IPR048254">
    <property type="entry name" value="CDP_ALCOHOL_P_TRANSF_CS"/>
</dbReference>
<keyword evidence="11" id="KW-1208">Phospholipid metabolism</keyword>
<feature type="transmembrane region" description="Helical" evidence="14">
    <location>
        <begin position="12"/>
        <end position="29"/>
    </location>
</feature>
<organism evidence="15 16">
    <name type="scientific">Candidatus Ventrousia excrementavium</name>
    <dbReference type="NCBI Taxonomy" id="2840961"/>
    <lineage>
        <taxon>Bacteria</taxon>
        <taxon>Bacillati</taxon>
        <taxon>Bacillota</taxon>
        <taxon>Clostridia</taxon>
        <taxon>Eubacteriales</taxon>
        <taxon>Clostridiaceae</taxon>
        <taxon>Clostridiaceae incertae sedis</taxon>
        <taxon>Candidatus Ventrousia</taxon>
    </lineage>
</organism>
<dbReference type="Proteomes" id="UP000824073">
    <property type="component" value="Unassembled WGS sequence"/>
</dbReference>
<dbReference type="InterPro" id="IPR050324">
    <property type="entry name" value="CDP-alcohol_PTase-I"/>
</dbReference>
<evidence type="ECO:0000256" key="13">
    <source>
        <dbReference type="RuleBase" id="RU003750"/>
    </source>
</evidence>
<evidence type="ECO:0000256" key="12">
    <source>
        <dbReference type="ARBA" id="ARBA00033018"/>
    </source>
</evidence>
<evidence type="ECO:0000256" key="10">
    <source>
        <dbReference type="ARBA" id="ARBA00023209"/>
    </source>
</evidence>
<evidence type="ECO:0000256" key="3">
    <source>
        <dbReference type="ARBA" id="ARBA00010441"/>
    </source>
</evidence>
<proteinExistence type="inferred from homology"/>
<keyword evidence="7 14" id="KW-1133">Transmembrane helix</keyword>
<evidence type="ECO:0000256" key="4">
    <source>
        <dbReference type="ARBA" id="ARBA00022516"/>
    </source>
</evidence>
<keyword evidence="10" id="KW-0594">Phospholipid biosynthesis</keyword>
<evidence type="ECO:0000256" key="1">
    <source>
        <dbReference type="ARBA" id="ARBA00003973"/>
    </source>
</evidence>
<evidence type="ECO:0000313" key="16">
    <source>
        <dbReference type="Proteomes" id="UP000824073"/>
    </source>
</evidence>
<evidence type="ECO:0000313" key="15">
    <source>
        <dbReference type="EMBL" id="HIU43229.1"/>
    </source>
</evidence>
<evidence type="ECO:0000256" key="14">
    <source>
        <dbReference type="SAM" id="Phobius"/>
    </source>
</evidence>
<evidence type="ECO:0000256" key="11">
    <source>
        <dbReference type="ARBA" id="ARBA00023264"/>
    </source>
</evidence>
<comment type="subcellular location">
    <subcellularLocation>
        <location evidence="2">Membrane</location>
        <topology evidence="2">Multi-pass membrane protein</topology>
    </subcellularLocation>
</comment>
<accession>A0A9D1IWC8</accession>
<evidence type="ECO:0000256" key="8">
    <source>
        <dbReference type="ARBA" id="ARBA00023098"/>
    </source>
</evidence>
<dbReference type="EMBL" id="DVMR01000030">
    <property type="protein sequence ID" value="HIU43229.1"/>
    <property type="molecule type" value="Genomic_DNA"/>
</dbReference>
<dbReference type="PIRSF" id="PIRSF000847">
    <property type="entry name" value="Phos_ph_gly_syn"/>
    <property type="match status" value="1"/>
</dbReference>
<protein>
    <recommendedName>
        <fullName evidence="12">Phosphatidylglycerophosphate synthase</fullName>
    </recommendedName>
</protein>
<dbReference type="Gene3D" id="1.20.120.1760">
    <property type="match status" value="1"/>
</dbReference>
<feature type="transmembrane region" description="Helical" evidence="14">
    <location>
        <begin position="41"/>
        <end position="62"/>
    </location>
</feature>
<feature type="transmembrane region" description="Helical" evidence="14">
    <location>
        <begin position="157"/>
        <end position="181"/>
    </location>
</feature>
<comment type="caution">
    <text evidence="15">The sequence shown here is derived from an EMBL/GenBank/DDBJ whole genome shotgun (WGS) entry which is preliminary data.</text>
</comment>
<dbReference type="PROSITE" id="PS00379">
    <property type="entry name" value="CDP_ALCOHOL_P_TRANSF"/>
    <property type="match status" value="1"/>
</dbReference>
<evidence type="ECO:0000256" key="5">
    <source>
        <dbReference type="ARBA" id="ARBA00022679"/>
    </source>
</evidence>
<keyword evidence="6 14" id="KW-0812">Transmembrane</keyword>
<reference evidence="15" key="2">
    <citation type="journal article" date="2021" name="PeerJ">
        <title>Extensive microbial diversity within the chicken gut microbiome revealed by metagenomics and culture.</title>
        <authorList>
            <person name="Gilroy R."/>
            <person name="Ravi A."/>
            <person name="Getino M."/>
            <person name="Pursley I."/>
            <person name="Horton D.L."/>
            <person name="Alikhan N.F."/>
            <person name="Baker D."/>
            <person name="Gharbi K."/>
            <person name="Hall N."/>
            <person name="Watson M."/>
            <person name="Adriaenssens E.M."/>
            <person name="Foster-Nyarko E."/>
            <person name="Jarju S."/>
            <person name="Secka A."/>
            <person name="Antonio M."/>
            <person name="Oren A."/>
            <person name="Chaudhuri R.R."/>
            <person name="La Ragione R."/>
            <person name="Hildebrand F."/>
            <person name="Pallen M.J."/>
        </authorList>
    </citation>
    <scope>NUCLEOTIDE SEQUENCE</scope>
    <source>
        <strain evidence="15">CHK191-8634</strain>
    </source>
</reference>
<name>A0A9D1IWC8_9CLOT</name>
<feature type="transmembrane region" description="Helical" evidence="14">
    <location>
        <begin position="132"/>
        <end position="151"/>
    </location>
</feature>
<evidence type="ECO:0000256" key="9">
    <source>
        <dbReference type="ARBA" id="ARBA00023136"/>
    </source>
</evidence>
<reference evidence="15" key="1">
    <citation type="submission" date="2020-10" db="EMBL/GenBank/DDBJ databases">
        <authorList>
            <person name="Gilroy R."/>
        </authorList>
    </citation>
    <scope>NUCLEOTIDE SEQUENCE</scope>
    <source>
        <strain evidence="15">CHK191-8634</strain>
    </source>
</reference>
<dbReference type="InterPro" id="IPR043130">
    <property type="entry name" value="CDP-OH_PTrfase_TM_dom"/>
</dbReference>
<evidence type="ECO:0000256" key="2">
    <source>
        <dbReference type="ARBA" id="ARBA00004141"/>
    </source>
</evidence>
<dbReference type="InterPro" id="IPR004570">
    <property type="entry name" value="Phosphatidylglycerol_P_synth"/>
</dbReference>
<keyword evidence="9 14" id="KW-0472">Membrane</keyword>
<keyword evidence="5 13" id="KW-0808">Transferase</keyword>